<keyword evidence="3 6" id="KW-0812">Transmembrane</keyword>
<gene>
    <name evidence="7" type="ORF">SAMN06297358_0932</name>
</gene>
<dbReference type="PANTHER" id="PTHR31885">
    <property type="entry name" value="GH04784P"/>
    <property type="match status" value="1"/>
</dbReference>
<evidence type="ECO:0000256" key="1">
    <source>
        <dbReference type="ARBA" id="ARBA00004141"/>
    </source>
</evidence>
<dbReference type="EMBL" id="OCMT01000001">
    <property type="protein sequence ID" value="SOD12952.1"/>
    <property type="molecule type" value="Genomic_DNA"/>
</dbReference>
<evidence type="ECO:0000313" key="7">
    <source>
        <dbReference type="EMBL" id="SOD12952.1"/>
    </source>
</evidence>
<dbReference type="AlphaFoldDB" id="A0A285ZTJ4"/>
<keyword evidence="4 6" id="KW-1133">Transmembrane helix</keyword>
<feature type="transmembrane region" description="Helical" evidence="6">
    <location>
        <begin position="56"/>
        <end position="76"/>
    </location>
</feature>
<feature type="transmembrane region" description="Helical" evidence="6">
    <location>
        <begin position="172"/>
        <end position="191"/>
    </location>
</feature>
<evidence type="ECO:0000256" key="2">
    <source>
        <dbReference type="ARBA" id="ARBA00007375"/>
    </source>
</evidence>
<reference evidence="8" key="1">
    <citation type="submission" date="2017-09" db="EMBL/GenBank/DDBJ databases">
        <authorList>
            <person name="Varghese N."/>
            <person name="Submissions S."/>
        </authorList>
    </citation>
    <scope>NUCLEOTIDE SEQUENCE [LARGE SCALE GENOMIC DNA]</scope>
    <source>
        <strain evidence="8">CGMCC 1.12803</strain>
    </source>
</reference>
<feature type="transmembrane region" description="Helical" evidence="6">
    <location>
        <begin position="146"/>
        <end position="165"/>
    </location>
</feature>
<dbReference type="GO" id="GO:0016020">
    <property type="term" value="C:membrane"/>
    <property type="evidence" value="ECO:0007669"/>
    <property type="project" value="UniProtKB-SubCell"/>
</dbReference>
<keyword evidence="5 6" id="KW-0472">Membrane</keyword>
<feature type="transmembrane region" description="Helical" evidence="6">
    <location>
        <begin position="32"/>
        <end position="49"/>
    </location>
</feature>
<dbReference type="InterPro" id="IPR012506">
    <property type="entry name" value="TMEM86B-like"/>
</dbReference>
<organism evidence="7 8">
    <name type="scientific">Pedobacter xixiisoli</name>
    <dbReference type="NCBI Taxonomy" id="1476464"/>
    <lineage>
        <taxon>Bacteria</taxon>
        <taxon>Pseudomonadati</taxon>
        <taxon>Bacteroidota</taxon>
        <taxon>Sphingobacteriia</taxon>
        <taxon>Sphingobacteriales</taxon>
        <taxon>Sphingobacteriaceae</taxon>
        <taxon>Pedobacter</taxon>
    </lineage>
</organism>
<evidence type="ECO:0000256" key="6">
    <source>
        <dbReference type="SAM" id="Phobius"/>
    </source>
</evidence>
<dbReference type="Proteomes" id="UP000219281">
    <property type="component" value="Unassembled WGS sequence"/>
</dbReference>
<feature type="transmembrane region" description="Helical" evidence="6">
    <location>
        <begin position="203"/>
        <end position="221"/>
    </location>
</feature>
<dbReference type="GO" id="GO:0016787">
    <property type="term" value="F:hydrolase activity"/>
    <property type="evidence" value="ECO:0007669"/>
    <property type="project" value="TreeGrafter"/>
</dbReference>
<evidence type="ECO:0000313" key="8">
    <source>
        <dbReference type="Proteomes" id="UP000219281"/>
    </source>
</evidence>
<evidence type="ECO:0000256" key="4">
    <source>
        <dbReference type="ARBA" id="ARBA00022989"/>
    </source>
</evidence>
<comment type="similarity">
    <text evidence="2">Belongs to the TMEM86 family.</text>
</comment>
<evidence type="ECO:0000256" key="3">
    <source>
        <dbReference type="ARBA" id="ARBA00022692"/>
    </source>
</evidence>
<dbReference type="OrthoDB" id="5651790at2"/>
<proteinExistence type="inferred from homology"/>
<accession>A0A285ZTJ4</accession>
<name>A0A285ZTJ4_9SPHI</name>
<dbReference type="Pfam" id="PF07947">
    <property type="entry name" value="YhhN"/>
    <property type="match status" value="1"/>
</dbReference>
<keyword evidence="8" id="KW-1185">Reference proteome</keyword>
<sequence length="229" mass="26594">MLKKYPQFTFGFAIIFFAELIATANDLKEIRFFTKPLITIALMLFLYFAIERKGRFTNKIITGLFFSLLGDVLLMFAHIDQIYFMLGLGTFLIAHLFYISAFYLDSTNKIQVHKRYVLPIFMVFGFFCISYYYIIRSHLGNMNIPVLIYSFVITVMGIMAALRYGKTNSKSFIWVLIGAIFFIISDSILAYNKFVEQIDAGDLFIMSTYMLAQFFITMGAVERKFVKKN</sequence>
<dbReference type="PANTHER" id="PTHR31885:SF6">
    <property type="entry name" value="GH04784P"/>
    <property type="match status" value="1"/>
</dbReference>
<dbReference type="RefSeq" id="WP_097129193.1">
    <property type="nucleotide sequence ID" value="NZ_OCMT01000001.1"/>
</dbReference>
<feature type="transmembrane region" description="Helical" evidence="6">
    <location>
        <begin position="82"/>
        <end position="104"/>
    </location>
</feature>
<comment type="subcellular location">
    <subcellularLocation>
        <location evidence="1">Membrane</location>
        <topology evidence="1">Multi-pass membrane protein</topology>
    </subcellularLocation>
</comment>
<protein>
    <submittedName>
        <fullName evidence="7">Uncharacterized membrane protein YhhN</fullName>
    </submittedName>
</protein>
<evidence type="ECO:0000256" key="5">
    <source>
        <dbReference type="ARBA" id="ARBA00023136"/>
    </source>
</evidence>
<feature type="transmembrane region" description="Helical" evidence="6">
    <location>
        <begin position="116"/>
        <end position="134"/>
    </location>
</feature>